<keyword evidence="3" id="KW-1185">Reference proteome</keyword>
<protein>
    <submittedName>
        <fullName evidence="2">GNAT family N-acetyltransferase</fullName>
    </submittedName>
</protein>
<organism evidence="2 3">
    <name type="scientific">Alsobacter ponti</name>
    <dbReference type="NCBI Taxonomy" id="2962936"/>
    <lineage>
        <taxon>Bacteria</taxon>
        <taxon>Pseudomonadati</taxon>
        <taxon>Pseudomonadota</taxon>
        <taxon>Alphaproteobacteria</taxon>
        <taxon>Hyphomicrobiales</taxon>
        <taxon>Alsobacteraceae</taxon>
        <taxon>Alsobacter</taxon>
    </lineage>
</organism>
<dbReference type="Pfam" id="PF00583">
    <property type="entry name" value="Acetyltransf_1"/>
    <property type="match status" value="1"/>
</dbReference>
<dbReference type="PANTHER" id="PTHR43305">
    <property type="entry name" value="FAMILY N-ACETYLTRANSFERASE, PUTATIVE (AFU_ORTHOLOGUE AFUA_2G01380)-RELATED"/>
    <property type="match status" value="1"/>
</dbReference>
<dbReference type="PROSITE" id="PS51186">
    <property type="entry name" value="GNAT"/>
    <property type="match status" value="1"/>
</dbReference>
<name>A0ABT1L7A2_9HYPH</name>
<evidence type="ECO:0000313" key="3">
    <source>
        <dbReference type="Proteomes" id="UP001205890"/>
    </source>
</evidence>
<dbReference type="SUPFAM" id="SSF55729">
    <property type="entry name" value="Acyl-CoA N-acyltransferases (Nat)"/>
    <property type="match status" value="1"/>
</dbReference>
<sequence>MEAPFTISPVETADDLAAAAGLFRAYATSLDVDLAYQGFAAELAGLPGLYAPPAGALLLARGGDGAPLGCVALRPTGAPGACEMKRLYVAPEGRGLGLGVALVRAALAAASRAGYAEIRLDTLPSMHEAIALYRKLGFDPIEPYYDTPVAGTLFLRRRLDDAAA</sequence>
<feature type="domain" description="N-acetyltransferase" evidence="1">
    <location>
        <begin position="5"/>
        <end position="160"/>
    </location>
</feature>
<dbReference type="EMBL" id="JANCLU010000001">
    <property type="protein sequence ID" value="MCP8937224.1"/>
    <property type="molecule type" value="Genomic_DNA"/>
</dbReference>
<evidence type="ECO:0000313" key="2">
    <source>
        <dbReference type="EMBL" id="MCP8937224.1"/>
    </source>
</evidence>
<gene>
    <name evidence="2" type="ORF">NK718_01730</name>
</gene>
<accession>A0ABT1L7A2</accession>
<reference evidence="2 3" key="1">
    <citation type="submission" date="2022-07" db="EMBL/GenBank/DDBJ databases">
        <authorList>
            <person name="Li W.-J."/>
            <person name="Deng Q.-Q."/>
        </authorList>
    </citation>
    <scope>NUCLEOTIDE SEQUENCE [LARGE SCALE GENOMIC DNA]</scope>
    <source>
        <strain evidence="2 3">SYSU M60028</strain>
    </source>
</reference>
<dbReference type="InterPro" id="IPR052777">
    <property type="entry name" value="Acetyltransferase_Enz"/>
</dbReference>
<dbReference type="Gene3D" id="3.40.630.30">
    <property type="match status" value="1"/>
</dbReference>
<evidence type="ECO:0000259" key="1">
    <source>
        <dbReference type="PROSITE" id="PS51186"/>
    </source>
</evidence>
<dbReference type="RefSeq" id="WP_254737952.1">
    <property type="nucleotide sequence ID" value="NZ_JANCLU010000001.1"/>
</dbReference>
<dbReference type="Proteomes" id="UP001205890">
    <property type="component" value="Unassembled WGS sequence"/>
</dbReference>
<comment type="caution">
    <text evidence="2">The sequence shown here is derived from an EMBL/GenBank/DDBJ whole genome shotgun (WGS) entry which is preliminary data.</text>
</comment>
<dbReference type="PANTHER" id="PTHR43305:SF1">
    <property type="entry name" value="FAMILY N-ACETYLTRANSFERASE, PUTATIVE (AFU_ORTHOLOGUE AFUA_2G01380)-RELATED"/>
    <property type="match status" value="1"/>
</dbReference>
<proteinExistence type="predicted"/>
<dbReference type="InterPro" id="IPR000182">
    <property type="entry name" value="GNAT_dom"/>
</dbReference>
<dbReference type="InterPro" id="IPR016181">
    <property type="entry name" value="Acyl_CoA_acyltransferase"/>
</dbReference>